<keyword evidence="8" id="KW-0670">Pyruvate</keyword>
<dbReference type="InterPro" id="IPR003826">
    <property type="entry name" value="AdoMetDC_fam_prok"/>
</dbReference>
<keyword evidence="4" id="KW-0620">Polyamine biosynthesis</keyword>
<dbReference type="Pfam" id="PF02675">
    <property type="entry name" value="AdoMet_dc"/>
    <property type="match status" value="1"/>
</dbReference>
<dbReference type="PANTHER" id="PTHR33866:SF2">
    <property type="entry name" value="S-ADENOSYLMETHIONINE DECARBOXYLASE PROENZYME"/>
    <property type="match status" value="1"/>
</dbReference>
<evidence type="ECO:0000256" key="7">
    <source>
        <dbReference type="ARBA" id="ARBA00023270"/>
    </source>
</evidence>
<dbReference type="GO" id="GO:0008295">
    <property type="term" value="P:spermidine biosynthetic process"/>
    <property type="evidence" value="ECO:0007669"/>
    <property type="project" value="InterPro"/>
</dbReference>
<keyword evidence="5" id="KW-0865">Zymogen</keyword>
<dbReference type="InterPro" id="IPR016067">
    <property type="entry name" value="S-AdoMet_deCO2ase_core"/>
</dbReference>
<keyword evidence="6" id="KW-0456">Lyase</keyword>
<evidence type="ECO:0000256" key="4">
    <source>
        <dbReference type="ARBA" id="ARBA00023115"/>
    </source>
</evidence>
<accession>A0A382L2D4</accession>
<comment type="cofactor">
    <cofactor evidence="1">
        <name>pyruvate</name>
        <dbReference type="ChEBI" id="CHEBI:15361"/>
    </cofactor>
</comment>
<dbReference type="GO" id="GO:0004014">
    <property type="term" value="F:adenosylmethionine decarboxylase activity"/>
    <property type="evidence" value="ECO:0007669"/>
    <property type="project" value="InterPro"/>
</dbReference>
<dbReference type="AlphaFoldDB" id="A0A382L2D4"/>
<dbReference type="Gene3D" id="3.60.90.10">
    <property type="entry name" value="S-adenosylmethionine decarboxylase"/>
    <property type="match status" value="1"/>
</dbReference>
<evidence type="ECO:0000256" key="8">
    <source>
        <dbReference type="ARBA" id="ARBA00023317"/>
    </source>
</evidence>
<dbReference type="GO" id="GO:0005829">
    <property type="term" value="C:cytosol"/>
    <property type="evidence" value="ECO:0007669"/>
    <property type="project" value="TreeGrafter"/>
</dbReference>
<dbReference type="PANTHER" id="PTHR33866">
    <property type="entry name" value="S-ADENOSYLMETHIONINE DECARBOXYLASE PROENZYME"/>
    <property type="match status" value="1"/>
</dbReference>
<keyword evidence="3" id="KW-0068">Autocatalytic cleavage</keyword>
<organism evidence="9">
    <name type="scientific">marine metagenome</name>
    <dbReference type="NCBI Taxonomy" id="408172"/>
    <lineage>
        <taxon>unclassified sequences</taxon>
        <taxon>metagenomes</taxon>
        <taxon>ecological metagenomes</taxon>
    </lineage>
</organism>
<evidence type="ECO:0000256" key="1">
    <source>
        <dbReference type="ARBA" id="ARBA00001928"/>
    </source>
</evidence>
<reference evidence="9" key="1">
    <citation type="submission" date="2018-05" db="EMBL/GenBank/DDBJ databases">
        <authorList>
            <person name="Lanie J.A."/>
            <person name="Ng W.-L."/>
            <person name="Kazmierczak K.M."/>
            <person name="Andrzejewski T.M."/>
            <person name="Davidsen T.M."/>
            <person name="Wayne K.J."/>
            <person name="Tettelin H."/>
            <person name="Glass J.I."/>
            <person name="Rusch D."/>
            <person name="Podicherti R."/>
            <person name="Tsui H.-C.T."/>
            <person name="Winkler M.E."/>
        </authorList>
    </citation>
    <scope>NUCLEOTIDE SEQUENCE</scope>
</reference>
<evidence type="ECO:0008006" key="10">
    <source>
        <dbReference type="Google" id="ProtNLM"/>
    </source>
</evidence>
<dbReference type="EMBL" id="UINC01084458">
    <property type="protein sequence ID" value="SVC31128.1"/>
    <property type="molecule type" value="Genomic_DNA"/>
</dbReference>
<evidence type="ECO:0000256" key="6">
    <source>
        <dbReference type="ARBA" id="ARBA00023239"/>
    </source>
</evidence>
<evidence type="ECO:0000256" key="3">
    <source>
        <dbReference type="ARBA" id="ARBA00022813"/>
    </source>
</evidence>
<proteinExistence type="predicted"/>
<sequence>MADIIKHKHLIIRAETGKTPTDPKWLHSWLVKLVQKIKMDICQGPITAYVNVPGNKGLTGVVIIETSHIAVHIWDEVNPGLLQMDVYSCAEFDPQTIFDLLDEEFEPVKLEYKFLDREKSLTTIEAKNKIR</sequence>
<evidence type="ECO:0000256" key="2">
    <source>
        <dbReference type="ARBA" id="ARBA00022793"/>
    </source>
</evidence>
<protein>
    <recommendedName>
        <fullName evidence="10">S-adenosylmethionine decarboxylase proenzyme</fullName>
    </recommendedName>
</protein>
<evidence type="ECO:0000313" key="9">
    <source>
        <dbReference type="EMBL" id="SVC31128.1"/>
    </source>
</evidence>
<keyword evidence="7" id="KW-0704">Schiff base</keyword>
<name>A0A382L2D4_9ZZZZ</name>
<gene>
    <name evidence="9" type="ORF">METZ01_LOCUS283982</name>
</gene>
<evidence type="ECO:0000256" key="5">
    <source>
        <dbReference type="ARBA" id="ARBA00023145"/>
    </source>
</evidence>
<keyword evidence="2" id="KW-0210">Decarboxylase</keyword>
<dbReference type="SUPFAM" id="SSF56276">
    <property type="entry name" value="S-adenosylmethionine decarboxylase"/>
    <property type="match status" value="1"/>
</dbReference>